<dbReference type="SUPFAM" id="SSF53067">
    <property type="entry name" value="Actin-like ATPase domain"/>
    <property type="match status" value="2"/>
</dbReference>
<dbReference type="Gene3D" id="3.30.420.40">
    <property type="match status" value="2"/>
</dbReference>
<dbReference type="PIRSF" id="PIRSF000538">
    <property type="entry name" value="GlpK"/>
    <property type="match status" value="1"/>
</dbReference>
<feature type="domain" description="Carbohydrate kinase FGGY N-terminal" evidence="4">
    <location>
        <begin position="3"/>
        <end position="235"/>
    </location>
</feature>
<keyword evidence="2" id="KW-0808">Transferase</keyword>
<evidence type="ECO:0000313" key="7">
    <source>
        <dbReference type="Proteomes" id="UP001246690"/>
    </source>
</evidence>
<name>A0ABY9SA83_9ENTR</name>
<evidence type="ECO:0000256" key="2">
    <source>
        <dbReference type="ARBA" id="ARBA00022679"/>
    </source>
</evidence>
<dbReference type="GO" id="GO:0016301">
    <property type="term" value="F:kinase activity"/>
    <property type="evidence" value="ECO:0007669"/>
    <property type="project" value="UniProtKB-KW"/>
</dbReference>
<keyword evidence="3 6" id="KW-0418">Kinase</keyword>
<evidence type="ECO:0000256" key="1">
    <source>
        <dbReference type="ARBA" id="ARBA00009156"/>
    </source>
</evidence>
<evidence type="ECO:0000256" key="3">
    <source>
        <dbReference type="ARBA" id="ARBA00022777"/>
    </source>
</evidence>
<gene>
    <name evidence="6" type="ORF">RHD99_16165</name>
</gene>
<feature type="domain" description="Carbohydrate kinase FGGY C-terminal" evidence="5">
    <location>
        <begin position="294"/>
        <end position="437"/>
    </location>
</feature>
<dbReference type="Proteomes" id="UP001246690">
    <property type="component" value="Chromosome"/>
</dbReference>
<dbReference type="RefSeq" id="WP_309875213.1">
    <property type="nucleotide sequence ID" value="NZ_CP133838.1"/>
</dbReference>
<dbReference type="InterPro" id="IPR018485">
    <property type="entry name" value="FGGY_C"/>
</dbReference>
<dbReference type="PANTHER" id="PTHR43095:SF5">
    <property type="entry name" value="XYLULOSE KINASE"/>
    <property type="match status" value="1"/>
</dbReference>
<evidence type="ECO:0000259" key="5">
    <source>
        <dbReference type="Pfam" id="PF02782"/>
    </source>
</evidence>
<dbReference type="InterPro" id="IPR043129">
    <property type="entry name" value="ATPase_NBD"/>
</dbReference>
<dbReference type="CDD" id="cd07805">
    <property type="entry name" value="ASKHA_NBD_FGGY_CvXK-like"/>
    <property type="match status" value="1"/>
</dbReference>
<reference evidence="6 7" key="1">
    <citation type="submission" date="2023-09" db="EMBL/GenBank/DDBJ databases">
        <title>Buttiauxella selenatireducens sp. nov., isolated from the rhizosphere of Cardamine hupingshanesis.</title>
        <authorList>
            <person name="Zhang S."/>
            <person name="Xu Z."/>
            <person name="Wang H."/>
            <person name="Guo Y."/>
        </authorList>
    </citation>
    <scope>NUCLEOTIDE SEQUENCE [LARGE SCALE GENOMIC DNA]</scope>
    <source>
        <strain evidence="6 7">R73</strain>
    </source>
</reference>
<dbReference type="Pfam" id="PF00370">
    <property type="entry name" value="FGGY_N"/>
    <property type="match status" value="1"/>
</dbReference>
<sequence>MHIMTFDIGTSSLKAALIDQSGKVVAEGGTSYTVSHPKPGWAEQDPEEIWNHICATSQDVISQSAVSANKISAVVFVAPWKNIIALDDQSNVLRDSIIWMDARAAEQAERLNQSVGKFVGSGQEYWPRLMWMKEQEPELWHRARHIIGLNTYFKFRATGEFYTEPSDDFIRSANPELNDYYQAILKAADLLTDTEKFPVAKDATEIVGNLTETAAQQLGIAAGTPVIGGFGDLVAITWGAGKAQLNDAHLYFGTSSWLVSIIKNRSELEAPLYFSINQDKEGAVYALQTGCLALDWVIDQVYRTERSVLGPDIYRFIGNEVSQISPGSDGVIATHWLTGELAPLSKNAKGSFFNLTTNHDRRHMVRAMMESVCFTHRRNISTLQERSHTQLSHIRVVGGGAVSDVWMQMLADILNIRVQVPESPRYSGTLGAYYCAAQGLGWLNTADAMGSEVNIGKVFTPNPAHREIYDRNYRVYMKLHPALKEIYNELNGEY</sequence>
<dbReference type="InterPro" id="IPR000577">
    <property type="entry name" value="Carb_kinase_FGGY"/>
</dbReference>
<accession>A0ABY9SA83</accession>
<dbReference type="InterPro" id="IPR018484">
    <property type="entry name" value="FGGY_N"/>
</dbReference>
<proteinExistence type="inferred from homology"/>
<dbReference type="Pfam" id="PF02782">
    <property type="entry name" value="FGGY_C"/>
    <property type="match status" value="1"/>
</dbReference>
<dbReference type="InterPro" id="IPR050406">
    <property type="entry name" value="FGGY_Carb_Kinase"/>
</dbReference>
<dbReference type="PANTHER" id="PTHR43095">
    <property type="entry name" value="SUGAR KINASE"/>
    <property type="match status" value="1"/>
</dbReference>
<comment type="similarity">
    <text evidence="1">Belongs to the FGGY kinase family.</text>
</comment>
<organism evidence="6 7">
    <name type="scientific">Buttiauxella selenatireducens</name>
    <dbReference type="NCBI Taxonomy" id="3073902"/>
    <lineage>
        <taxon>Bacteria</taxon>
        <taxon>Pseudomonadati</taxon>
        <taxon>Pseudomonadota</taxon>
        <taxon>Gammaproteobacteria</taxon>
        <taxon>Enterobacterales</taxon>
        <taxon>Enterobacteriaceae</taxon>
        <taxon>Buttiauxella</taxon>
    </lineage>
</organism>
<protein>
    <submittedName>
        <fullName evidence="6">FGGY family carbohydrate kinase</fullName>
    </submittedName>
</protein>
<dbReference type="EMBL" id="CP133838">
    <property type="protein sequence ID" value="WMY72997.1"/>
    <property type="molecule type" value="Genomic_DNA"/>
</dbReference>
<keyword evidence="7" id="KW-1185">Reference proteome</keyword>
<evidence type="ECO:0000259" key="4">
    <source>
        <dbReference type="Pfam" id="PF00370"/>
    </source>
</evidence>
<evidence type="ECO:0000313" key="6">
    <source>
        <dbReference type="EMBL" id="WMY72997.1"/>
    </source>
</evidence>